<evidence type="ECO:0000313" key="2">
    <source>
        <dbReference type="EMBL" id="MEA5444575.1"/>
    </source>
</evidence>
<dbReference type="RefSeq" id="WP_346049915.1">
    <property type="nucleotide sequence ID" value="NZ_JAYGII010000002.1"/>
</dbReference>
<dbReference type="GO" id="GO:0032259">
    <property type="term" value="P:methylation"/>
    <property type="evidence" value="ECO:0007669"/>
    <property type="project" value="UniProtKB-KW"/>
</dbReference>
<dbReference type="GO" id="GO:0008757">
    <property type="term" value="F:S-adenosylmethionine-dependent methyltransferase activity"/>
    <property type="evidence" value="ECO:0007669"/>
    <property type="project" value="InterPro"/>
</dbReference>
<dbReference type="EMBL" id="JAYGII010000002">
    <property type="protein sequence ID" value="MEA5444575.1"/>
    <property type="molecule type" value="Genomic_DNA"/>
</dbReference>
<gene>
    <name evidence="2" type="ORF">VCB98_01940</name>
</gene>
<protein>
    <submittedName>
        <fullName evidence="2">Methyltransferase domain-containing protein</fullName>
    </submittedName>
</protein>
<dbReference type="Pfam" id="PF08241">
    <property type="entry name" value="Methyltransf_11"/>
    <property type="match status" value="1"/>
</dbReference>
<dbReference type="SUPFAM" id="SSF53335">
    <property type="entry name" value="S-adenosyl-L-methionine-dependent methyltransferases"/>
    <property type="match status" value="1"/>
</dbReference>
<proteinExistence type="predicted"/>
<keyword evidence="3" id="KW-1185">Reference proteome</keyword>
<comment type="caution">
    <text evidence="2">The sequence shown here is derived from an EMBL/GenBank/DDBJ whole genome shotgun (WGS) entry which is preliminary data.</text>
</comment>
<dbReference type="Gene3D" id="3.40.50.150">
    <property type="entry name" value="Vaccinia Virus protein VP39"/>
    <property type="match status" value="1"/>
</dbReference>
<name>A0AAP6JCZ5_9GAMM</name>
<keyword evidence="2" id="KW-0489">Methyltransferase</keyword>
<dbReference type="InterPro" id="IPR013216">
    <property type="entry name" value="Methyltransf_11"/>
</dbReference>
<evidence type="ECO:0000313" key="3">
    <source>
        <dbReference type="Proteomes" id="UP001302316"/>
    </source>
</evidence>
<dbReference type="InterPro" id="IPR029063">
    <property type="entry name" value="SAM-dependent_MTases_sf"/>
</dbReference>
<dbReference type="Proteomes" id="UP001302316">
    <property type="component" value="Unassembled WGS sequence"/>
</dbReference>
<feature type="domain" description="Methyltransferase type 11" evidence="1">
    <location>
        <begin position="35"/>
        <end position="117"/>
    </location>
</feature>
<dbReference type="AlphaFoldDB" id="A0AAP6JCZ5"/>
<keyword evidence="2" id="KW-0808">Transferase</keyword>
<organism evidence="2 3">
    <name type="scientific">Natronospira elongata</name>
    <dbReference type="NCBI Taxonomy" id="3110268"/>
    <lineage>
        <taxon>Bacteria</taxon>
        <taxon>Pseudomonadati</taxon>
        <taxon>Pseudomonadota</taxon>
        <taxon>Gammaproteobacteria</taxon>
        <taxon>Natronospirales</taxon>
        <taxon>Natronospiraceae</taxon>
        <taxon>Natronospira</taxon>
    </lineage>
</organism>
<sequence length="243" mass="27392">MAASTSESWFETPLARATLACERLLAGRLTERLFGGRLLQLGHWSEMSALLEHCRVNRRLVVDAAAPADIVADLAALPVASGSIDVVVMPHTLEFAANPHASLREADRVLAHGGHIFMLGFSRYSLWGFRELLRRPPYGNGARLLAEHRIGDWMQLLGFELLAMERYFYRLPINQPWLIRRSRWLEQWGRSRLPGPWPAAAWAAVFRKQPPGATPISPHWYGRRPVIRPGTVPGGLSHNRKRS</sequence>
<evidence type="ECO:0000259" key="1">
    <source>
        <dbReference type="Pfam" id="PF08241"/>
    </source>
</evidence>
<accession>A0AAP6JCZ5</accession>
<reference evidence="2 3" key="1">
    <citation type="submission" date="2023-12" db="EMBL/GenBank/DDBJ databases">
        <title>Whole-genome sequencing of halo(alkali)philic microorganisms from hypersaline lakes.</title>
        <authorList>
            <person name="Sorokin D.Y."/>
            <person name="Merkel A.Y."/>
            <person name="Messina E."/>
            <person name="Yakimov M."/>
        </authorList>
    </citation>
    <scope>NUCLEOTIDE SEQUENCE [LARGE SCALE GENOMIC DNA]</scope>
    <source>
        <strain evidence="2 3">AB-CW1</strain>
    </source>
</reference>